<protein>
    <recommendedName>
        <fullName evidence="3">MSHA biogenesis protein MshK</fullName>
    </recommendedName>
</protein>
<dbReference type="eggNOG" id="ENOG5030YBJ">
    <property type="taxonomic scope" value="Bacteria"/>
</dbReference>
<gene>
    <name evidence="2" type="ordered locus">Daro_0892</name>
</gene>
<dbReference type="KEGG" id="dar:Daro_0892"/>
<dbReference type="AlphaFoldDB" id="Q47HN3"/>
<evidence type="ECO:0008006" key="3">
    <source>
        <dbReference type="Google" id="ProtNLM"/>
    </source>
</evidence>
<dbReference type="HOGENOM" id="CLU_1969396_0_0_4"/>
<evidence type="ECO:0000313" key="2">
    <source>
        <dbReference type="EMBL" id="AAZ45648.1"/>
    </source>
</evidence>
<dbReference type="EMBL" id="CP000089">
    <property type="protein sequence ID" value="AAZ45648.1"/>
    <property type="molecule type" value="Genomic_DNA"/>
</dbReference>
<reference evidence="2" key="1">
    <citation type="submission" date="2005-08" db="EMBL/GenBank/DDBJ databases">
        <title>Complete sequence of Dechloromonas aromatica RCB.</title>
        <authorList>
            <person name="Salinero K.K."/>
            <person name="Copeland A."/>
            <person name="Lucas S."/>
            <person name="Lapidus A."/>
            <person name="Barry K."/>
            <person name="Detter J.C."/>
            <person name="Glavina T."/>
            <person name="Hammon N."/>
            <person name="Israni S."/>
            <person name="Pitluck S."/>
            <person name="Di Bartolo G."/>
            <person name="Trong S."/>
            <person name="Schmutz J."/>
            <person name="Larimer F."/>
            <person name="Land M."/>
            <person name="Ivanova N."/>
            <person name="Richardson P."/>
        </authorList>
    </citation>
    <scope>NUCLEOTIDE SEQUENCE</scope>
    <source>
        <strain evidence="2">RCB</strain>
    </source>
</reference>
<dbReference type="STRING" id="159087.Daro_0892"/>
<evidence type="ECO:0000256" key="1">
    <source>
        <dbReference type="SAM" id="SignalP"/>
    </source>
</evidence>
<organism evidence="2">
    <name type="scientific">Dechloromonas aromatica (strain RCB)</name>
    <dbReference type="NCBI Taxonomy" id="159087"/>
    <lineage>
        <taxon>Bacteria</taxon>
        <taxon>Pseudomonadati</taxon>
        <taxon>Pseudomonadota</taxon>
        <taxon>Betaproteobacteria</taxon>
        <taxon>Rhodocyclales</taxon>
        <taxon>Azonexaceae</taxon>
        <taxon>Dechloromonas</taxon>
    </lineage>
</organism>
<proteinExistence type="predicted"/>
<accession>Q47HN3</accession>
<sequence>MAGAMKLIFFAWLAFVSSAYAQSNDPTRPPAAWMTAADAGVSGVEGSTGLRLQSVLLRQGGRPVAIIDGKTVTLGNQVGGARLVRLTEREAVLQGADGVTHLYLTPDVEKQMIVTPKSRKAGKTGPVKGLP</sequence>
<name>Q47HN3_DECAR</name>
<keyword evidence="1" id="KW-0732">Signal</keyword>
<feature type="chain" id="PRO_5004233597" description="MSHA biogenesis protein MshK" evidence="1">
    <location>
        <begin position="22"/>
        <end position="131"/>
    </location>
</feature>
<feature type="signal peptide" evidence="1">
    <location>
        <begin position="1"/>
        <end position="21"/>
    </location>
</feature>